<dbReference type="PANTHER" id="PTHR33240">
    <property type="entry name" value="OS08G0508500 PROTEIN"/>
    <property type="match status" value="1"/>
</dbReference>
<evidence type="ECO:0000313" key="3">
    <source>
        <dbReference type="Proteomes" id="UP001054821"/>
    </source>
</evidence>
<dbReference type="EMBL" id="JAJFAZ020000004">
    <property type="protein sequence ID" value="KAI5332082.1"/>
    <property type="molecule type" value="Genomic_DNA"/>
</dbReference>
<feature type="domain" description="Reverse transcriptase" evidence="1">
    <location>
        <begin position="219"/>
        <end position="284"/>
    </location>
</feature>
<evidence type="ECO:0000313" key="2">
    <source>
        <dbReference type="EMBL" id="KAI5332082.1"/>
    </source>
</evidence>
<dbReference type="Gene3D" id="3.30.70.270">
    <property type="match status" value="1"/>
</dbReference>
<comment type="caution">
    <text evidence="2">The sequence shown here is derived from an EMBL/GenBank/DDBJ whole genome shotgun (WGS) entry which is preliminary data.</text>
</comment>
<dbReference type="Pfam" id="PF00078">
    <property type="entry name" value="RVT_1"/>
    <property type="match status" value="1"/>
</dbReference>
<evidence type="ECO:0000259" key="1">
    <source>
        <dbReference type="Pfam" id="PF00078"/>
    </source>
</evidence>
<reference evidence="2 3" key="1">
    <citation type="journal article" date="2022" name="G3 (Bethesda)">
        <title>Whole-genome sequence and methylome profiling of the almond [Prunus dulcis (Mill.) D.A. Webb] cultivar 'Nonpareil'.</title>
        <authorList>
            <person name="D'Amico-Willman K.M."/>
            <person name="Ouma W.Z."/>
            <person name="Meulia T."/>
            <person name="Sideli G.M."/>
            <person name="Gradziel T.M."/>
            <person name="Fresnedo-Ramirez J."/>
        </authorList>
    </citation>
    <scope>NUCLEOTIDE SEQUENCE [LARGE SCALE GENOMIC DNA]</scope>
    <source>
        <strain evidence="2">Clone GOH B32 T37-40</strain>
    </source>
</reference>
<proteinExistence type="predicted"/>
<dbReference type="InterPro" id="IPR021109">
    <property type="entry name" value="Peptidase_aspartic_dom_sf"/>
</dbReference>
<gene>
    <name evidence="2" type="ORF">L3X38_022210</name>
</gene>
<dbReference type="Proteomes" id="UP001054821">
    <property type="component" value="Chromosome 4"/>
</dbReference>
<dbReference type="InterPro" id="IPR000477">
    <property type="entry name" value="RT_dom"/>
</dbReference>
<dbReference type="AlphaFoldDB" id="A0AAD4VXH9"/>
<dbReference type="InterPro" id="IPR043128">
    <property type="entry name" value="Rev_trsase/Diguanyl_cyclase"/>
</dbReference>
<accession>A0AAD4VXH9</accession>
<dbReference type="CDD" id="cd00303">
    <property type="entry name" value="retropepsin_like"/>
    <property type="match status" value="1"/>
</dbReference>
<dbReference type="Gene3D" id="3.10.10.10">
    <property type="entry name" value="HIV Type 1 Reverse Transcriptase, subunit A, domain 1"/>
    <property type="match status" value="1"/>
</dbReference>
<dbReference type="InterPro" id="IPR043502">
    <property type="entry name" value="DNA/RNA_pol_sf"/>
</dbReference>
<organism evidence="2 3">
    <name type="scientific">Prunus dulcis</name>
    <name type="common">Almond</name>
    <name type="synonym">Amygdalus dulcis</name>
    <dbReference type="NCBI Taxonomy" id="3755"/>
    <lineage>
        <taxon>Eukaryota</taxon>
        <taxon>Viridiplantae</taxon>
        <taxon>Streptophyta</taxon>
        <taxon>Embryophyta</taxon>
        <taxon>Tracheophyta</taxon>
        <taxon>Spermatophyta</taxon>
        <taxon>Magnoliopsida</taxon>
        <taxon>eudicotyledons</taxon>
        <taxon>Gunneridae</taxon>
        <taxon>Pentapetalae</taxon>
        <taxon>rosids</taxon>
        <taxon>fabids</taxon>
        <taxon>Rosales</taxon>
        <taxon>Rosaceae</taxon>
        <taxon>Amygdaloideae</taxon>
        <taxon>Amygdaleae</taxon>
        <taxon>Prunus</taxon>
    </lineage>
</organism>
<dbReference type="SUPFAM" id="SSF50630">
    <property type="entry name" value="Acid proteases"/>
    <property type="match status" value="1"/>
</dbReference>
<dbReference type="Gene3D" id="2.40.70.10">
    <property type="entry name" value="Acid Proteases"/>
    <property type="match status" value="1"/>
</dbReference>
<dbReference type="SUPFAM" id="SSF56672">
    <property type="entry name" value="DNA/RNA polymerases"/>
    <property type="match status" value="1"/>
</dbReference>
<keyword evidence="3" id="KW-1185">Reference proteome</keyword>
<name>A0AAD4VXH9_PRUDU</name>
<dbReference type="PANTHER" id="PTHR33240:SF15">
    <property type="entry name" value="GAG-PRO-LIKE PROTEIN"/>
    <property type="match status" value="1"/>
</dbReference>
<protein>
    <recommendedName>
        <fullName evidence="1">Reverse transcriptase domain-containing protein</fullName>
    </recommendedName>
</protein>
<sequence>MSGTSNNTIKHYVHPIYDHQVFSTEQGRLPKTQKSGWAPITFCEEEERSVILPYYDPLIIHADISNFDVGRILVDTGSSVSMMFADAFNELQVPAHLFDRSITPFVSFSSDVVQLIGNIHLPISIGSAQQRATVTTLFLIVDYPTTYNVILRRPALSQMNIFISTHMLLLKFPIPYGTGTKRHAYDPERYEAMKGEVDKLSSIGFINEVDYPTWLANLVMIFLHRNDQARISFITDRGLYCYKVMPFWLKNAGATYTRFVNSLFALLIGNTMEVYVDDMLVKSCTAD</sequence>